<dbReference type="EMBL" id="LS483452">
    <property type="protein sequence ID" value="SQH76608.1"/>
    <property type="molecule type" value="Genomic_DNA"/>
</dbReference>
<dbReference type="InterPro" id="IPR017462">
    <property type="entry name" value="Sulphur_relay_TusC/DsrF"/>
</dbReference>
<accession>A0A330M3G8</accession>
<dbReference type="OrthoDB" id="9789418at2"/>
<dbReference type="Proteomes" id="UP000250123">
    <property type="component" value="Chromosome SHEWBE"/>
</dbReference>
<dbReference type="KEGG" id="sbk:SHEWBE_2645"/>
<evidence type="ECO:0000256" key="1">
    <source>
        <dbReference type="ARBA" id="ARBA00005996"/>
    </source>
</evidence>
<gene>
    <name evidence="2" type="ORF">SHEWBE_2645</name>
</gene>
<dbReference type="NCBIfam" id="TIGR03010">
    <property type="entry name" value="sulf_tusC_dsrF"/>
    <property type="match status" value="1"/>
</dbReference>
<sequence length="118" mass="12988">MKKLTIVFRRAPHGTPHGREALDLALLSASFEQDVSLIFVDEGVLHLMPEQQPETAGAKDYIATFGALELYDIANVLACQSSLARFGLANSELTFSIERVTSNHITEQLQVADEVLVF</sequence>
<dbReference type="PANTHER" id="PTHR38780">
    <property type="entry name" value="PROTEIN TUSC"/>
    <property type="match status" value="1"/>
</dbReference>
<dbReference type="SUPFAM" id="SSF75169">
    <property type="entry name" value="DsrEFH-like"/>
    <property type="match status" value="1"/>
</dbReference>
<dbReference type="Pfam" id="PF02635">
    <property type="entry name" value="DsrE"/>
    <property type="match status" value="1"/>
</dbReference>
<dbReference type="AlphaFoldDB" id="A0A330M3G8"/>
<comment type="similarity">
    <text evidence="1">Belongs to the DsrF/TusC family.</text>
</comment>
<organism evidence="2 3">
    <name type="scientific">Shewanella benthica</name>
    <dbReference type="NCBI Taxonomy" id="43661"/>
    <lineage>
        <taxon>Bacteria</taxon>
        <taxon>Pseudomonadati</taxon>
        <taxon>Pseudomonadota</taxon>
        <taxon>Gammaproteobacteria</taxon>
        <taxon>Alteromonadales</taxon>
        <taxon>Shewanellaceae</taxon>
        <taxon>Shewanella</taxon>
    </lineage>
</organism>
<evidence type="ECO:0000313" key="3">
    <source>
        <dbReference type="Proteomes" id="UP000250123"/>
    </source>
</evidence>
<dbReference type="InterPro" id="IPR027396">
    <property type="entry name" value="DsrEFH-like"/>
</dbReference>
<reference evidence="3" key="1">
    <citation type="submission" date="2018-06" db="EMBL/GenBank/DDBJ databases">
        <authorList>
            <person name="Cea G.-C."/>
            <person name="William W."/>
        </authorList>
    </citation>
    <scope>NUCLEOTIDE SEQUENCE [LARGE SCALE GENOMIC DNA]</scope>
    <source>
        <strain evidence="3">DB21MT-2</strain>
    </source>
</reference>
<dbReference type="NCBIfam" id="NF001238">
    <property type="entry name" value="PRK00211.1"/>
    <property type="match status" value="1"/>
</dbReference>
<proteinExistence type="inferred from homology"/>
<dbReference type="InterPro" id="IPR003787">
    <property type="entry name" value="Sulphur_relay_DsrE/F-like"/>
</dbReference>
<dbReference type="RefSeq" id="WP_112352745.1">
    <property type="nucleotide sequence ID" value="NZ_LS483452.1"/>
</dbReference>
<name>A0A330M3G8_9GAMM</name>
<protein>
    <submittedName>
        <fullName evidence="2">Uncharacterized protein</fullName>
    </submittedName>
</protein>
<dbReference type="Gene3D" id="3.40.1260.10">
    <property type="entry name" value="DsrEFH-like"/>
    <property type="match status" value="1"/>
</dbReference>
<evidence type="ECO:0000313" key="2">
    <source>
        <dbReference type="EMBL" id="SQH76608.1"/>
    </source>
</evidence>
<dbReference type="PANTHER" id="PTHR38780:SF1">
    <property type="entry name" value="PROTEIN TUSC"/>
    <property type="match status" value="1"/>
</dbReference>